<dbReference type="InterPro" id="IPR012547">
    <property type="entry name" value="PDDEXK_9"/>
</dbReference>
<proteinExistence type="predicted"/>
<evidence type="ECO:0000313" key="3">
    <source>
        <dbReference type="Proteomes" id="UP000001941"/>
    </source>
</evidence>
<dbReference type="InterPro" id="IPR018631">
    <property type="entry name" value="AAA-ATPase-like_dom"/>
</dbReference>
<accession>Q2FPQ3</accession>
<gene>
    <name evidence="2" type="ordered locus">Mhun_0480</name>
</gene>
<dbReference type="SUPFAM" id="SSF52540">
    <property type="entry name" value="P-loop containing nucleoside triphosphate hydrolases"/>
    <property type="match status" value="1"/>
</dbReference>
<dbReference type="Proteomes" id="UP000001941">
    <property type="component" value="Chromosome"/>
</dbReference>
<dbReference type="AlphaFoldDB" id="Q2FPQ3"/>
<protein>
    <recommendedName>
        <fullName evidence="1">AAA-ATPase-like domain-containing protein</fullName>
    </recommendedName>
</protein>
<dbReference type="PANTHER" id="PTHR34825">
    <property type="entry name" value="CONSERVED PROTEIN, WITH A WEAK D-GALACTARATE DEHYDRATASE/ALTRONATE HYDROLASE DOMAIN"/>
    <property type="match status" value="1"/>
</dbReference>
<dbReference type="Pfam" id="PF09820">
    <property type="entry name" value="AAA-ATPase_like"/>
    <property type="match status" value="1"/>
</dbReference>
<dbReference type="Gene3D" id="3.40.50.300">
    <property type="entry name" value="P-loop containing nucleotide triphosphate hydrolases"/>
    <property type="match status" value="1"/>
</dbReference>
<dbReference type="EMBL" id="CP000254">
    <property type="protein sequence ID" value="ABD40242.1"/>
    <property type="molecule type" value="Genomic_DNA"/>
</dbReference>
<sequence>MERFKLPIGIQSFKKIRTGGYAYVDKTRFIQSLVDNGSYYFLSRPRRFGKSLLLDTIDYAFSGKKEYFLDLYLNTPEASWDFSSVYPVVRISLGQRINRNSDELGEYLTHILSLEAERYNVAYDRSLSPGFQLDLLIKNLYATYQMPVVVLIDEYDKPILDAIEDSETTRILRDELKSFYGILKDLDPYLKFVLLTGVSKFSKTGIFSGLNNLDDITLDPRYSAICGYTHEDLEQVFSEYLIGFNSEEIREWYNGYSWSGQTVYNPFDILMLFSKKMFRSYWFETGTPSFLIRLWQKNPRFPGDFDGLIAGEDLLGSFDVDNIRVETLLFQAGYLTIKEWTSDPVRGFQCTLGYPNIEVRTSLNLLFCQSLSGFSVSGMRNLLFEVLEKKDGEGLKEFFHSFFASISYEWYRKNHLSSFEGYYASIMYTIFASLGYHVIAEDTTNKGRIDLTVITAQAAWIFEFKVKRDESHGEKSPLEQIKRKGYSEKYKAKGLKIWEIGIVFDPKTRNIIQWDQRSD</sequence>
<name>Q2FPQ3_METHJ</name>
<keyword evidence="3" id="KW-1185">Reference proteome</keyword>
<dbReference type="PANTHER" id="PTHR34825:SF1">
    <property type="entry name" value="AAA-ATPASE-LIKE DOMAIN-CONTAINING PROTEIN"/>
    <property type="match status" value="1"/>
</dbReference>
<dbReference type="OrthoDB" id="132045at2157"/>
<dbReference type="KEGG" id="mhu:Mhun_0480"/>
<dbReference type="EnsemblBacteria" id="ABD40242">
    <property type="protein sequence ID" value="ABD40242"/>
    <property type="gene ID" value="Mhun_0480"/>
</dbReference>
<dbReference type="RefSeq" id="WP_011447530.1">
    <property type="nucleotide sequence ID" value="NC_007796.1"/>
</dbReference>
<organism evidence="2 3">
    <name type="scientific">Methanospirillum hungatei JF-1 (strain ATCC 27890 / DSM 864 / NBRC 100397 / JF-1)</name>
    <dbReference type="NCBI Taxonomy" id="323259"/>
    <lineage>
        <taxon>Archaea</taxon>
        <taxon>Methanobacteriati</taxon>
        <taxon>Methanobacteriota</taxon>
        <taxon>Stenosarchaea group</taxon>
        <taxon>Methanomicrobia</taxon>
        <taxon>Methanomicrobiales</taxon>
        <taxon>Methanospirillaceae</taxon>
        <taxon>Methanospirillum</taxon>
    </lineage>
</organism>
<dbReference type="GeneID" id="3923121"/>
<dbReference type="InterPro" id="IPR027417">
    <property type="entry name" value="P-loop_NTPase"/>
</dbReference>
<feature type="domain" description="AAA-ATPase-like" evidence="1">
    <location>
        <begin position="7"/>
        <end position="207"/>
    </location>
</feature>
<dbReference type="STRING" id="323259.Mhun_0480"/>
<evidence type="ECO:0000313" key="2">
    <source>
        <dbReference type="EMBL" id="ABD40242.1"/>
    </source>
</evidence>
<dbReference type="Pfam" id="PF08011">
    <property type="entry name" value="PDDEXK_9"/>
    <property type="match status" value="1"/>
</dbReference>
<dbReference type="HOGENOM" id="CLU_021114_0_0_2"/>
<evidence type="ECO:0000259" key="1">
    <source>
        <dbReference type="Pfam" id="PF09820"/>
    </source>
</evidence>
<dbReference type="eggNOG" id="ENOG502N566">
    <property type="taxonomic scope" value="Archaea"/>
</dbReference>
<dbReference type="InParanoid" id="Q2FPQ3"/>
<reference evidence="3" key="1">
    <citation type="journal article" date="2016" name="Stand. Genomic Sci.">
        <title>Complete genome sequence of Methanospirillum hungatei type strain JF1.</title>
        <authorList>
            <person name="Gunsalus R.P."/>
            <person name="Cook L.E."/>
            <person name="Crable B."/>
            <person name="Rohlin L."/>
            <person name="McDonald E."/>
            <person name="Mouttaki H."/>
            <person name="Sieber J.R."/>
            <person name="Poweleit N."/>
            <person name="Zhou H."/>
            <person name="Lapidus A.L."/>
            <person name="Daligault H.E."/>
            <person name="Land M."/>
            <person name="Gilna P."/>
            <person name="Ivanova N."/>
            <person name="Kyrpides N."/>
            <person name="Culley D.E."/>
            <person name="McInerney M.J."/>
        </authorList>
    </citation>
    <scope>NUCLEOTIDE SEQUENCE [LARGE SCALE GENOMIC DNA]</scope>
    <source>
        <strain evidence="3">ATCC 27890 / DSM 864 / NBRC 100397 / JF-1</strain>
    </source>
</reference>